<dbReference type="EMBL" id="JAPDRL010000023">
    <property type="protein sequence ID" value="KAJ9666031.1"/>
    <property type="molecule type" value="Genomic_DNA"/>
</dbReference>
<keyword evidence="3" id="KW-1185">Reference proteome</keyword>
<evidence type="ECO:0000256" key="1">
    <source>
        <dbReference type="SAM" id="MobiDB-lite"/>
    </source>
</evidence>
<accession>A0ABQ9NUG9</accession>
<feature type="compositionally biased region" description="Low complexity" evidence="1">
    <location>
        <begin position="213"/>
        <end position="236"/>
    </location>
</feature>
<name>A0ABQ9NUG9_9PEZI</name>
<protein>
    <submittedName>
        <fullName evidence="2">Uncharacterized protein</fullName>
    </submittedName>
</protein>
<feature type="region of interest" description="Disordered" evidence="1">
    <location>
        <begin position="213"/>
        <end position="251"/>
    </location>
</feature>
<feature type="compositionally biased region" description="Pro residues" evidence="1">
    <location>
        <begin position="237"/>
        <end position="246"/>
    </location>
</feature>
<evidence type="ECO:0000313" key="2">
    <source>
        <dbReference type="EMBL" id="KAJ9666031.1"/>
    </source>
</evidence>
<sequence length="495" mass="54044">MNSQNQHTANLDIDMDLGTDFSSAGPGTLGQNQYAAIAGQNGGIQSFSNRNVTMGGRAKIVIDPALLALDATGETFNPAANAPQVHGTEDNSFWAIYGADTNFGFNAAGQGLNNNFDALVSPFNTGTYQSRYPEVPDSSFNATAHAGSNGPHLGETPGISTPYFVGPPQFTADHTNTDPSPDTDMETELPGFKNFAVGYEAGYQDATAAALAKPPSLPAPTGKVPKPSTRSARRAAPYPPARPPSPRRTALPTIPDALLTVVARLLHPPREATWKNGHLERRWLAQTFPEHFPQYGGYRLRKKSPLWKYGAEALGIPPRYWQWLNGGLVDYSVQELEGDVAEMGGLVPAVGGEADQAMETEEVDGSVAAAEAALAEAFNVQPPASTNPRNEVEVSPEIQAVVTRMLAPDDKAFWHQSGRFKRSWLAKEFPKHFRRNDHHLKPRSILRAYGPEKLGIPEELWRFLTGELEIYVWPGRENLDRRIRKKKGAEDEEIL</sequence>
<reference evidence="2" key="1">
    <citation type="submission" date="2022-10" db="EMBL/GenBank/DDBJ databases">
        <title>Culturing micro-colonial fungi from biological soil crusts in the Mojave desert and describing Neophaeococcomyces mojavensis, and introducing the new genera and species Taxawa tesnikishii.</title>
        <authorList>
            <person name="Kurbessoian T."/>
            <person name="Stajich J.E."/>
        </authorList>
    </citation>
    <scope>NUCLEOTIDE SEQUENCE</scope>
    <source>
        <strain evidence="2">TK_1</strain>
    </source>
</reference>
<dbReference type="Proteomes" id="UP001172684">
    <property type="component" value="Unassembled WGS sequence"/>
</dbReference>
<evidence type="ECO:0000313" key="3">
    <source>
        <dbReference type="Proteomes" id="UP001172684"/>
    </source>
</evidence>
<comment type="caution">
    <text evidence="2">The sequence shown here is derived from an EMBL/GenBank/DDBJ whole genome shotgun (WGS) entry which is preliminary data.</text>
</comment>
<proteinExistence type="predicted"/>
<organism evidence="2 3">
    <name type="scientific">Coniosporium apollinis</name>
    <dbReference type="NCBI Taxonomy" id="61459"/>
    <lineage>
        <taxon>Eukaryota</taxon>
        <taxon>Fungi</taxon>
        <taxon>Dikarya</taxon>
        <taxon>Ascomycota</taxon>
        <taxon>Pezizomycotina</taxon>
        <taxon>Dothideomycetes</taxon>
        <taxon>Dothideomycetes incertae sedis</taxon>
        <taxon>Coniosporium</taxon>
    </lineage>
</organism>
<gene>
    <name evidence="2" type="ORF">H2201_003944</name>
</gene>